<dbReference type="SUPFAM" id="SSF81606">
    <property type="entry name" value="PP2C-like"/>
    <property type="match status" value="1"/>
</dbReference>
<dbReference type="Pfam" id="PF13426">
    <property type="entry name" value="PAS_9"/>
    <property type="match status" value="1"/>
</dbReference>
<reference evidence="4 5" key="1">
    <citation type="submission" date="2009-01" db="EMBL/GenBank/DDBJ databases">
        <title>Complete sequence of Geobacter sp. FRC-32.</title>
        <authorList>
            <consortium name="US DOE Joint Genome Institute"/>
            <person name="Lucas S."/>
            <person name="Copeland A."/>
            <person name="Lapidus A."/>
            <person name="Glavina del Rio T."/>
            <person name="Dalin E."/>
            <person name="Tice H."/>
            <person name="Bruce D."/>
            <person name="Goodwin L."/>
            <person name="Pitluck S."/>
            <person name="Saunders E."/>
            <person name="Brettin T."/>
            <person name="Detter J.C."/>
            <person name="Han C."/>
            <person name="Larimer F."/>
            <person name="Land M."/>
            <person name="Hauser L."/>
            <person name="Kyrpides N."/>
            <person name="Ovchinnikova G."/>
            <person name="Kostka J."/>
            <person name="Richardson P."/>
        </authorList>
    </citation>
    <scope>NUCLEOTIDE SEQUENCE [LARGE SCALE GENOMIC DNA]</scope>
    <source>
        <strain evidence="5">DSM 22248 / JCM 15807 / FRC-32</strain>
    </source>
</reference>
<dbReference type="Gene3D" id="3.60.40.10">
    <property type="entry name" value="PPM-type phosphatase domain"/>
    <property type="match status" value="1"/>
</dbReference>
<dbReference type="SUPFAM" id="SSF55785">
    <property type="entry name" value="PYP-like sensor domain (PAS domain)"/>
    <property type="match status" value="1"/>
</dbReference>
<dbReference type="AlphaFoldDB" id="B9M977"/>
<dbReference type="InterPro" id="IPR000014">
    <property type="entry name" value="PAS"/>
</dbReference>
<dbReference type="PANTHER" id="PTHR43156">
    <property type="entry name" value="STAGE II SPORULATION PROTEIN E-RELATED"/>
    <property type="match status" value="1"/>
</dbReference>
<dbReference type="Pfam" id="PF07228">
    <property type="entry name" value="SpoIIE"/>
    <property type="match status" value="1"/>
</dbReference>
<dbReference type="eggNOG" id="COG2202">
    <property type="taxonomic scope" value="Bacteria"/>
</dbReference>
<feature type="domain" description="PPM-type phosphatase" evidence="3">
    <location>
        <begin position="191"/>
        <end position="409"/>
    </location>
</feature>
<dbReference type="Proteomes" id="UP000007721">
    <property type="component" value="Chromosome"/>
</dbReference>
<evidence type="ECO:0000259" key="3">
    <source>
        <dbReference type="SMART" id="SM00331"/>
    </source>
</evidence>
<dbReference type="STRING" id="316067.Geob_0264"/>
<keyword evidence="1" id="KW-0378">Hydrolase</keyword>
<name>B9M977_GEODF</name>
<dbReference type="OrthoDB" id="9802500at2"/>
<dbReference type="SMART" id="SM00091">
    <property type="entry name" value="PAS"/>
    <property type="match status" value="1"/>
</dbReference>
<evidence type="ECO:0000259" key="2">
    <source>
        <dbReference type="SMART" id="SM00091"/>
    </source>
</evidence>
<dbReference type="InterPro" id="IPR035965">
    <property type="entry name" value="PAS-like_dom_sf"/>
</dbReference>
<dbReference type="InterPro" id="IPR052016">
    <property type="entry name" value="Bact_Sigma-Reg"/>
</dbReference>
<dbReference type="eggNOG" id="COG2208">
    <property type="taxonomic scope" value="Bacteria"/>
</dbReference>
<dbReference type="KEGG" id="geo:Geob_0264"/>
<dbReference type="RefSeq" id="WP_012645364.1">
    <property type="nucleotide sequence ID" value="NC_011979.1"/>
</dbReference>
<dbReference type="PANTHER" id="PTHR43156:SF2">
    <property type="entry name" value="STAGE II SPORULATION PROTEIN E"/>
    <property type="match status" value="1"/>
</dbReference>
<dbReference type="InterPro" id="IPR036457">
    <property type="entry name" value="PPM-type-like_dom_sf"/>
</dbReference>
<evidence type="ECO:0000313" key="5">
    <source>
        <dbReference type="Proteomes" id="UP000007721"/>
    </source>
</evidence>
<organism evidence="4 5">
    <name type="scientific">Geotalea daltonii (strain DSM 22248 / JCM 15807 / FRC-32)</name>
    <name type="common">Geobacter daltonii</name>
    <dbReference type="NCBI Taxonomy" id="316067"/>
    <lineage>
        <taxon>Bacteria</taxon>
        <taxon>Pseudomonadati</taxon>
        <taxon>Thermodesulfobacteriota</taxon>
        <taxon>Desulfuromonadia</taxon>
        <taxon>Geobacterales</taxon>
        <taxon>Geobacteraceae</taxon>
        <taxon>Geotalea</taxon>
    </lineage>
</organism>
<dbReference type="HOGENOM" id="CLU_670413_0_0_7"/>
<dbReference type="EMBL" id="CP001390">
    <property type="protein sequence ID" value="ACM18635.1"/>
    <property type="molecule type" value="Genomic_DNA"/>
</dbReference>
<evidence type="ECO:0000313" key="4">
    <source>
        <dbReference type="EMBL" id="ACM18635.1"/>
    </source>
</evidence>
<protein>
    <submittedName>
        <fullName evidence="4">Sensor phosphatase, sensory_box and SpoIIE domain-containing</fullName>
    </submittedName>
</protein>
<dbReference type="GO" id="GO:0016791">
    <property type="term" value="F:phosphatase activity"/>
    <property type="evidence" value="ECO:0007669"/>
    <property type="project" value="TreeGrafter"/>
</dbReference>
<dbReference type="CDD" id="cd00130">
    <property type="entry name" value="PAS"/>
    <property type="match status" value="1"/>
</dbReference>
<evidence type="ECO:0000256" key="1">
    <source>
        <dbReference type="ARBA" id="ARBA00022801"/>
    </source>
</evidence>
<dbReference type="Gene3D" id="3.30.450.20">
    <property type="entry name" value="PAS domain"/>
    <property type="match status" value="1"/>
</dbReference>
<dbReference type="InterPro" id="IPR001932">
    <property type="entry name" value="PPM-type_phosphatase-like_dom"/>
</dbReference>
<gene>
    <name evidence="4" type="ordered locus">Geob_0264</name>
</gene>
<dbReference type="NCBIfam" id="TIGR00229">
    <property type="entry name" value="sensory_box"/>
    <property type="match status" value="1"/>
</dbReference>
<feature type="domain" description="PAS" evidence="2">
    <location>
        <begin position="42"/>
        <end position="109"/>
    </location>
</feature>
<dbReference type="SMART" id="SM00331">
    <property type="entry name" value="PP2C_SIG"/>
    <property type="match status" value="1"/>
</dbReference>
<accession>B9M977</accession>
<sequence>MTKPSDAGEDWDAQREKIIGLGERSLRKTYYPELQQKLDELERFRSLLDESNDCIFLFQVPSFAFVDVNESACRQLDCPREKFLSLSLENLVPVEDLLRIRQLATAAITDGRDKGTIMTQLNKCSGGEFPAEITIRIVNLNKACYGVAVARDITERLQAQKVLLENSRMLRDMELARQIQLSLLPGAPPRVPGVRLAGCCVPATHVGGDYYDYYIREKGTLDLVVADVSGHSIGAALMTAEARSVLRAQFHSSPSAGKLLAYLNDVLYDDLNRAGLFITLFYVKYDPESRMLAYANAGHVSPLLLRPPEVSCRKLDAEGLIIGVREDETYEEKELQMQPGDLLVLYTDGITEAQNSAGEMFGFSRLCSIVSAISSNPPEDVVSIVLEQLAGFTGTTALEDDVTMIVMKVI</sequence>
<keyword evidence="5" id="KW-1185">Reference proteome</keyword>
<proteinExistence type="predicted"/>